<evidence type="ECO:0000313" key="1">
    <source>
        <dbReference type="EMBL" id="MSS40675.1"/>
    </source>
</evidence>
<evidence type="ECO:0000313" key="2">
    <source>
        <dbReference type="Proteomes" id="UP000462363"/>
    </source>
</evidence>
<name>A0A844FBY8_CLOSV</name>
<dbReference type="EMBL" id="VUMB01000018">
    <property type="protein sequence ID" value="MSS40675.1"/>
    <property type="molecule type" value="Genomic_DNA"/>
</dbReference>
<comment type="caution">
    <text evidence="1">The sequence shown here is derived from an EMBL/GenBank/DDBJ whole genome shotgun (WGS) entry which is preliminary data.</text>
</comment>
<dbReference type="Proteomes" id="UP000462363">
    <property type="component" value="Unassembled WGS sequence"/>
</dbReference>
<accession>A0A844FBY8</accession>
<dbReference type="RefSeq" id="WP_009249101.1">
    <property type="nucleotide sequence ID" value="NZ_CAMAAA010000016.1"/>
</dbReference>
<organism evidence="1 2">
    <name type="scientific">Clostridium scindens (strain JCM 10418 / VPI 12708)</name>
    <dbReference type="NCBI Taxonomy" id="29347"/>
    <lineage>
        <taxon>Bacteria</taxon>
        <taxon>Bacillati</taxon>
        <taxon>Bacillota</taxon>
        <taxon>Clostridia</taxon>
        <taxon>Lachnospirales</taxon>
        <taxon>Lachnospiraceae</taxon>
    </lineage>
</organism>
<sequence>MGKQKISHAAYAAWDYKKEIEDLNKKSQEGWQLVKGGCFKSIYEQNDTVSGMDQNSIDTF</sequence>
<protein>
    <submittedName>
        <fullName evidence="1">Uncharacterized protein</fullName>
    </submittedName>
</protein>
<gene>
    <name evidence="1" type="ORF">FYJ37_10010</name>
</gene>
<proteinExistence type="predicted"/>
<reference evidence="1 2" key="1">
    <citation type="submission" date="2019-08" db="EMBL/GenBank/DDBJ databases">
        <title>In-depth cultivation of the pig gut microbiome towards novel bacterial diversity and tailored functional studies.</title>
        <authorList>
            <person name="Wylensek D."/>
            <person name="Hitch T.C.A."/>
            <person name="Clavel T."/>
        </authorList>
    </citation>
    <scope>NUCLEOTIDE SEQUENCE [LARGE SCALE GENOMIC DNA]</scope>
    <source>
        <strain evidence="1 2">BL-389-WT-3D</strain>
    </source>
</reference>
<dbReference type="AlphaFoldDB" id="A0A844FBY8"/>